<evidence type="ECO:0000313" key="2">
    <source>
        <dbReference type="EMBL" id="KGG51948.1"/>
    </source>
</evidence>
<dbReference type="Proteomes" id="UP000029725">
    <property type="component" value="Unassembled WGS sequence"/>
</dbReference>
<name>A0A098VSB3_9MICR</name>
<dbReference type="AlphaFoldDB" id="A0A098VSB3"/>
<reference evidence="2 3" key="1">
    <citation type="submission" date="2014-04" db="EMBL/GenBank/DDBJ databases">
        <title>A new species of microsporidia sheds light on the evolution of extreme parasitism.</title>
        <authorList>
            <person name="Haag K.L."/>
            <person name="James T.Y."/>
            <person name="Larsson R."/>
            <person name="Schaer T.M."/>
            <person name="Refardt D."/>
            <person name="Pombert J.-F."/>
            <person name="Ebert D."/>
        </authorList>
    </citation>
    <scope>NUCLEOTIDE SEQUENCE [LARGE SCALE GENOMIC DNA]</scope>
    <source>
        <strain evidence="2 3">UGP3</strain>
        <tissue evidence="2">Spores</tissue>
    </source>
</reference>
<protein>
    <submittedName>
        <fullName evidence="2">Uncharacterized protein</fullName>
    </submittedName>
</protein>
<accession>A0A098VSB3</accession>
<evidence type="ECO:0000256" key="1">
    <source>
        <dbReference type="SAM" id="MobiDB-lite"/>
    </source>
</evidence>
<feature type="region of interest" description="Disordered" evidence="1">
    <location>
        <begin position="143"/>
        <end position="182"/>
    </location>
</feature>
<dbReference type="EMBL" id="JMKJ01000155">
    <property type="protein sequence ID" value="KGG51948.1"/>
    <property type="molecule type" value="Genomic_DNA"/>
</dbReference>
<dbReference type="HOGENOM" id="CLU_1482335_0_0_1"/>
<feature type="region of interest" description="Disordered" evidence="1">
    <location>
        <begin position="1"/>
        <end position="30"/>
    </location>
</feature>
<proteinExistence type="predicted"/>
<sequence>MSSAACPASLSPFSKHMEHDGPVGGDTDEAPISTLKSLVATISSLKQEIELSAPSSKLESPIAEAELATSLLQGLAKTFCTLQSIDLCGKGEMSMPSQANHDTKRPKAGPFSSLAAVKGKDSPIDLFQKRVDVYVSKIEKLSCPQKEKKDSKGKSTVVNTKAANRIVKETLNSAPKTRAERP</sequence>
<evidence type="ECO:0000313" key="3">
    <source>
        <dbReference type="Proteomes" id="UP000029725"/>
    </source>
</evidence>
<dbReference type="RefSeq" id="XP_013238375.1">
    <property type="nucleotide sequence ID" value="XM_013382921.1"/>
</dbReference>
<keyword evidence="3" id="KW-1185">Reference proteome</keyword>
<comment type="caution">
    <text evidence="2">The sequence shown here is derived from an EMBL/GenBank/DDBJ whole genome shotgun (WGS) entry which is preliminary data.</text>
</comment>
<dbReference type="GeneID" id="25259177"/>
<gene>
    <name evidence="2" type="ORF">DI09_23p230</name>
</gene>
<dbReference type="VEuPathDB" id="MicrosporidiaDB:DI09_23p230"/>
<feature type="compositionally biased region" description="Basic and acidic residues" evidence="1">
    <location>
        <begin position="143"/>
        <end position="153"/>
    </location>
</feature>
<organism evidence="2 3">
    <name type="scientific">Mitosporidium daphniae</name>
    <dbReference type="NCBI Taxonomy" id="1485682"/>
    <lineage>
        <taxon>Eukaryota</taxon>
        <taxon>Fungi</taxon>
        <taxon>Fungi incertae sedis</taxon>
        <taxon>Microsporidia</taxon>
        <taxon>Mitosporidium</taxon>
    </lineage>
</organism>